<evidence type="ECO:0000313" key="3">
    <source>
        <dbReference type="Proteomes" id="UP000198606"/>
    </source>
</evidence>
<sequence>MTPMRYLLPIILAVLLSACGSDEQGGDTPRKGSEPAVADREPARPQAPVQPIEQPAKAKVEDVAPVTRPAAAEKKAETVAPKKVAERARVEKKPQKVVKAAPRTKLDLSLPVELTAKLDAENRGAENGVPPILPAFFEEKKPSLDPFQLSGKLLTGEAGSEYSNSLEGAELHFEFRR</sequence>
<feature type="compositionally biased region" description="Basic and acidic residues" evidence="1">
    <location>
        <begin position="28"/>
        <end position="43"/>
    </location>
</feature>
<proteinExistence type="predicted"/>
<accession>A0A1G8BSR3</accession>
<protein>
    <recommendedName>
        <fullName evidence="4">Translation initiation factor 2</fullName>
    </recommendedName>
</protein>
<dbReference type="Proteomes" id="UP000198606">
    <property type="component" value="Unassembled WGS sequence"/>
</dbReference>
<feature type="region of interest" description="Disordered" evidence="1">
    <location>
        <begin position="21"/>
        <end position="101"/>
    </location>
</feature>
<evidence type="ECO:0008006" key="4">
    <source>
        <dbReference type="Google" id="ProtNLM"/>
    </source>
</evidence>
<dbReference type="PROSITE" id="PS51257">
    <property type="entry name" value="PROKAR_LIPOPROTEIN"/>
    <property type="match status" value="1"/>
</dbReference>
<dbReference type="AlphaFoldDB" id="A0A1G8BSR3"/>
<evidence type="ECO:0000256" key="1">
    <source>
        <dbReference type="SAM" id="MobiDB-lite"/>
    </source>
</evidence>
<evidence type="ECO:0000313" key="2">
    <source>
        <dbReference type="EMBL" id="SDH36149.1"/>
    </source>
</evidence>
<feature type="compositionally biased region" description="Basic and acidic residues" evidence="1">
    <location>
        <begin position="83"/>
        <end position="94"/>
    </location>
</feature>
<dbReference type="EMBL" id="FNDG01000004">
    <property type="protein sequence ID" value="SDH36149.1"/>
    <property type="molecule type" value="Genomic_DNA"/>
</dbReference>
<reference evidence="2 3" key="1">
    <citation type="submission" date="2016-10" db="EMBL/GenBank/DDBJ databases">
        <authorList>
            <person name="de Groot N.N."/>
        </authorList>
    </citation>
    <scope>NUCLEOTIDE SEQUENCE [LARGE SCALE GENOMIC DNA]</scope>
    <source>
        <strain evidence="2 3">LMG 18387</strain>
    </source>
</reference>
<gene>
    <name evidence="2" type="ORF">SAMN05216588_104142</name>
</gene>
<dbReference type="STRING" id="29435.SAMN05216588_104142"/>
<organism evidence="2 3">
    <name type="scientific">Phytopseudomonas flavescens</name>
    <dbReference type="NCBI Taxonomy" id="29435"/>
    <lineage>
        <taxon>Bacteria</taxon>
        <taxon>Pseudomonadati</taxon>
        <taxon>Pseudomonadota</taxon>
        <taxon>Gammaproteobacteria</taxon>
        <taxon>Pseudomonadales</taxon>
        <taxon>Pseudomonadaceae</taxon>
        <taxon>Phytopseudomonas</taxon>
    </lineage>
</organism>
<name>A0A1G8BSR3_9GAMM</name>